<dbReference type="GO" id="GO:0016020">
    <property type="term" value="C:membrane"/>
    <property type="evidence" value="ECO:0007669"/>
    <property type="project" value="TreeGrafter"/>
</dbReference>
<evidence type="ECO:0000256" key="1">
    <source>
        <dbReference type="SAM" id="MobiDB-lite"/>
    </source>
</evidence>
<keyword evidence="4" id="KW-1185">Reference proteome</keyword>
<dbReference type="RefSeq" id="WP_172154122.1">
    <property type="nucleotide sequence ID" value="NZ_CP053564.1"/>
</dbReference>
<name>A0A6M6JCS6_9PSEU</name>
<accession>A0A6M6JCS6</accession>
<dbReference type="InterPro" id="IPR000073">
    <property type="entry name" value="AB_hydrolase_1"/>
</dbReference>
<dbReference type="Pfam" id="PF00561">
    <property type="entry name" value="Abhydrolase_1"/>
    <property type="match status" value="1"/>
</dbReference>
<reference evidence="3 4" key="1">
    <citation type="submission" date="2020-05" db="EMBL/GenBank/DDBJ databases">
        <authorList>
            <person name="Mo P."/>
        </authorList>
    </citation>
    <scope>NUCLEOTIDE SEQUENCE [LARGE SCALE GENOMIC DNA]</scope>
    <source>
        <strain evidence="3 4">Gen01</strain>
    </source>
</reference>
<sequence length="377" mass="39088">MDLLPGVRSATTETDRIRMHHLESGPADGPVVVMVHGNLSTSRFYEHLMPALPEYRVIAPDMRGFGRSEPAPIDATRGLDDWADDLDALLRALGVDAPVHLVGWSTAGAAIARFAMARPVASLTFIGPVSPHGYGGTFADGTPCFPDAAGSGGGGANPELVERLRAGDRSADSPLSPRSVMRSLYWAPTHTEPREDLLVDEVLLTLIGDDGYPGGSTPSENWPGVAPGTTGILNALSPKYCDWTGLADIAEKPPVLWTHGMGDLVVADGSMLEFGALGAGGVVPGWPGADVYPPQPMVSQIRALLQRYAAAGGAVTTEMFEASGHGPHIDAAERWLEVFRTFLTTTGSATTGSATTGSATTGSATTGSATTGSATNG</sequence>
<evidence type="ECO:0000313" key="3">
    <source>
        <dbReference type="EMBL" id="QJY44747.1"/>
    </source>
</evidence>
<keyword evidence="3" id="KW-0378">Hydrolase</keyword>
<dbReference type="PANTHER" id="PTHR43798:SF33">
    <property type="entry name" value="HYDROLASE, PUTATIVE (AFU_ORTHOLOGUE AFUA_2G14860)-RELATED"/>
    <property type="match status" value="1"/>
</dbReference>
<dbReference type="InterPro" id="IPR050266">
    <property type="entry name" value="AB_hydrolase_sf"/>
</dbReference>
<dbReference type="SUPFAM" id="SSF53474">
    <property type="entry name" value="alpha/beta-Hydrolases"/>
    <property type="match status" value="1"/>
</dbReference>
<gene>
    <name evidence="3" type="ORF">HOP40_01925</name>
</gene>
<dbReference type="KEGG" id="pbro:HOP40_01925"/>
<protein>
    <submittedName>
        <fullName evidence="3">Alpha/beta fold hydrolase</fullName>
    </submittedName>
</protein>
<dbReference type="PANTHER" id="PTHR43798">
    <property type="entry name" value="MONOACYLGLYCEROL LIPASE"/>
    <property type="match status" value="1"/>
</dbReference>
<feature type="region of interest" description="Disordered" evidence="1">
    <location>
        <begin position="347"/>
        <end position="377"/>
    </location>
</feature>
<dbReference type="EMBL" id="CP053564">
    <property type="protein sequence ID" value="QJY44747.1"/>
    <property type="molecule type" value="Genomic_DNA"/>
</dbReference>
<organism evidence="3 4">
    <name type="scientific">Pseudonocardia broussonetiae</name>
    <dbReference type="NCBI Taxonomy" id="2736640"/>
    <lineage>
        <taxon>Bacteria</taxon>
        <taxon>Bacillati</taxon>
        <taxon>Actinomycetota</taxon>
        <taxon>Actinomycetes</taxon>
        <taxon>Pseudonocardiales</taxon>
        <taxon>Pseudonocardiaceae</taxon>
        <taxon>Pseudonocardia</taxon>
    </lineage>
</organism>
<evidence type="ECO:0000259" key="2">
    <source>
        <dbReference type="Pfam" id="PF00561"/>
    </source>
</evidence>
<dbReference type="PRINTS" id="PR00111">
    <property type="entry name" value="ABHYDROLASE"/>
</dbReference>
<feature type="domain" description="AB hydrolase-1" evidence="2">
    <location>
        <begin position="30"/>
        <end position="131"/>
    </location>
</feature>
<dbReference type="InterPro" id="IPR029058">
    <property type="entry name" value="AB_hydrolase_fold"/>
</dbReference>
<dbReference type="Proteomes" id="UP000505377">
    <property type="component" value="Chromosome"/>
</dbReference>
<dbReference type="Gene3D" id="3.40.50.1820">
    <property type="entry name" value="alpha/beta hydrolase"/>
    <property type="match status" value="1"/>
</dbReference>
<dbReference type="GO" id="GO:0016787">
    <property type="term" value="F:hydrolase activity"/>
    <property type="evidence" value="ECO:0007669"/>
    <property type="project" value="UniProtKB-KW"/>
</dbReference>
<dbReference type="AlphaFoldDB" id="A0A6M6JCS6"/>
<evidence type="ECO:0000313" key="4">
    <source>
        <dbReference type="Proteomes" id="UP000505377"/>
    </source>
</evidence>
<proteinExistence type="predicted"/>